<dbReference type="InterPro" id="IPR001173">
    <property type="entry name" value="Glyco_trans_2-like"/>
</dbReference>
<dbReference type="RefSeq" id="WP_310008092.1">
    <property type="nucleotide sequence ID" value="NZ_JAVDTX010000006.1"/>
</dbReference>
<dbReference type="InterPro" id="IPR029044">
    <property type="entry name" value="Nucleotide-diphossugar_trans"/>
</dbReference>
<dbReference type="EMBL" id="JAVDTX010000006">
    <property type="protein sequence ID" value="MDR6846140.1"/>
    <property type="molecule type" value="Genomic_DNA"/>
</dbReference>
<dbReference type="Gene3D" id="3.90.550.10">
    <property type="entry name" value="Spore Coat Polysaccharide Biosynthesis Protein SpsA, Chain A"/>
    <property type="match status" value="1"/>
</dbReference>
<evidence type="ECO:0000313" key="3">
    <source>
        <dbReference type="Proteomes" id="UP001261871"/>
    </source>
</evidence>
<gene>
    <name evidence="2" type="ORF">J2W95_002851</name>
</gene>
<feature type="domain" description="Glycosyltransferase 2-like" evidence="1">
    <location>
        <begin position="8"/>
        <end position="121"/>
    </location>
</feature>
<evidence type="ECO:0000259" key="1">
    <source>
        <dbReference type="Pfam" id="PF00535"/>
    </source>
</evidence>
<dbReference type="SUPFAM" id="SSF53448">
    <property type="entry name" value="Nucleotide-diphospho-sugar transferases"/>
    <property type="match status" value="1"/>
</dbReference>
<proteinExistence type="predicted"/>
<organism evidence="2 3">
    <name type="scientific">Flavobacterium granuli</name>
    <dbReference type="NCBI Taxonomy" id="280093"/>
    <lineage>
        <taxon>Bacteria</taxon>
        <taxon>Pseudomonadati</taxon>
        <taxon>Bacteroidota</taxon>
        <taxon>Flavobacteriia</taxon>
        <taxon>Flavobacteriales</taxon>
        <taxon>Flavobacteriaceae</taxon>
        <taxon>Flavobacterium</taxon>
    </lineage>
</organism>
<evidence type="ECO:0000313" key="2">
    <source>
        <dbReference type="EMBL" id="MDR6846140.1"/>
    </source>
</evidence>
<dbReference type="PANTHER" id="PTHR22916:SF3">
    <property type="entry name" value="UDP-GLCNAC:BETAGAL BETA-1,3-N-ACETYLGLUCOSAMINYLTRANSFERASE-LIKE PROTEIN 1"/>
    <property type="match status" value="1"/>
</dbReference>
<sequence length="301" mass="35388">MEKLLFTISIPTYNRKELLERNLNHLEKINFDINKFEVIVVDDGSNDGTDNFISDFIKKSLLNIKYIKKENGGKFTALNIAINEAKGYFFINCDSDDYLDNDCLTNICEIWETIDLKNIAGIIGQNLNLNSKTNEIIGDLFPSDIQYSDPIEMRFIHKIKGDKFPCILSTVLKEFKFPDNDNTHFIPESYIFYGISTKYQFKYSNTIFKHSEYLADGITNSIQKYRLENAYGCYLVYEKYIMHYSPRKTLMGYTRNYINYVRFSFHSGQKKHQMQRAFDYFLFPAGYLAFLIDNFKIKINK</sequence>
<dbReference type="CDD" id="cd00761">
    <property type="entry name" value="Glyco_tranf_GTA_type"/>
    <property type="match status" value="1"/>
</dbReference>
<protein>
    <submittedName>
        <fullName evidence="2">Glycosyltransferase involved in cell wall biosynthesis</fullName>
    </submittedName>
</protein>
<name>A0ABU1S794_9FLAO</name>
<reference evidence="2 3" key="1">
    <citation type="submission" date="2023-07" db="EMBL/GenBank/DDBJ databases">
        <title>Sorghum-associated microbial communities from plants grown in Nebraska, USA.</title>
        <authorList>
            <person name="Schachtman D."/>
        </authorList>
    </citation>
    <scope>NUCLEOTIDE SEQUENCE [LARGE SCALE GENOMIC DNA]</scope>
    <source>
        <strain evidence="2 3">BE124</strain>
    </source>
</reference>
<keyword evidence="3" id="KW-1185">Reference proteome</keyword>
<accession>A0ABU1S794</accession>
<dbReference type="Pfam" id="PF00535">
    <property type="entry name" value="Glycos_transf_2"/>
    <property type="match status" value="1"/>
</dbReference>
<dbReference type="PANTHER" id="PTHR22916">
    <property type="entry name" value="GLYCOSYLTRANSFERASE"/>
    <property type="match status" value="1"/>
</dbReference>
<comment type="caution">
    <text evidence="2">The sequence shown here is derived from an EMBL/GenBank/DDBJ whole genome shotgun (WGS) entry which is preliminary data.</text>
</comment>
<dbReference type="Proteomes" id="UP001261871">
    <property type="component" value="Unassembled WGS sequence"/>
</dbReference>